<protein>
    <submittedName>
        <fullName evidence="1">Uncharacterized protein</fullName>
    </submittedName>
</protein>
<accession>A0A3B1DPM2</accession>
<proteinExistence type="predicted"/>
<reference evidence="1" key="1">
    <citation type="submission" date="2018-06" db="EMBL/GenBank/DDBJ databases">
        <authorList>
            <person name="Zhirakovskaya E."/>
        </authorList>
    </citation>
    <scope>NUCLEOTIDE SEQUENCE</scope>
</reference>
<name>A0A3B1DPM2_9ZZZZ</name>
<organism evidence="1">
    <name type="scientific">hydrothermal vent metagenome</name>
    <dbReference type="NCBI Taxonomy" id="652676"/>
    <lineage>
        <taxon>unclassified sequences</taxon>
        <taxon>metagenomes</taxon>
        <taxon>ecological metagenomes</taxon>
    </lineage>
</organism>
<sequence length="132" mass="15150">MSLKDFEMFSYVQLAEIAYRKQQQIGCVKFLILAGESAYHAESVGVAERCYQLVVLNNPQHLLARYPSFSEAVQDEDFQPFIKQLKRFCNVEKAEYLLARTEPENLLPSERKGNLSLAAMQLLERISLSTDE</sequence>
<gene>
    <name evidence="1" type="ORF">MNBD_PLANCTO02-2565</name>
</gene>
<dbReference type="AlphaFoldDB" id="A0A3B1DPM2"/>
<evidence type="ECO:0000313" key="1">
    <source>
        <dbReference type="EMBL" id="VAX42722.1"/>
    </source>
</evidence>
<dbReference type="EMBL" id="UOGL01000683">
    <property type="protein sequence ID" value="VAX42722.1"/>
    <property type="molecule type" value="Genomic_DNA"/>
</dbReference>